<gene>
    <name evidence="2" type="ORF">PF004_g24296</name>
</gene>
<evidence type="ECO:0000313" key="3">
    <source>
        <dbReference type="Proteomes" id="UP000476176"/>
    </source>
</evidence>
<feature type="compositionally biased region" description="Polar residues" evidence="1">
    <location>
        <begin position="51"/>
        <end position="64"/>
    </location>
</feature>
<name>A0A6G0MUL1_9STRA</name>
<sequence length="99" mass="11493">MGKRKHIKPHTWPKHWTKLKVLGGGLSARRVSLTKIASTNRPDGRNDRMQHTSSTISTEQTKSRSTYQLKFCTMRPFLPNAKQLKPLNTTDQRPRGRRR</sequence>
<proteinExistence type="predicted"/>
<protein>
    <submittedName>
        <fullName evidence="2">Uncharacterized protein</fullName>
    </submittedName>
</protein>
<dbReference type="Proteomes" id="UP000476176">
    <property type="component" value="Unassembled WGS sequence"/>
</dbReference>
<comment type="caution">
    <text evidence="2">The sequence shown here is derived from an EMBL/GenBank/DDBJ whole genome shotgun (WGS) entry which is preliminary data.</text>
</comment>
<evidence type="ECO:0000256" key="1">
    <source>
        <dbReference type="SAM" id="MobiDB-lite"/>
    </source>
</evidence>
<organism evidence="2 3">
    <name type="scientific">Phytophthora fragariae</name>
    <dbReference type="NCBI Taxonomy" id="53985"/>
    <lineage>
        <taxon>Eukaryota</taxon>
        <taxon>Sar</taxon>
        <taxon>Stramenopiles</taxon>
        <taxon>Oomycota</taxon>
        <taxon>Peronosporomycetes</taxon>
        <taxon>Peronosporales</taxon>
        <taxon>Peronosporaceae</taxon>
        <taxon>Phytophthora</taxon>
    </lineage>
</organism>
<feature type="region of interest" description="Disordered" evidence="1">
    <location>
        <begin position="79"/>
        <end position="99"/>
    </location>
</feature>
<dbReference type="AlphaFoldDB" id="A0A6G0MUL1"/>
<accession>A0A6G0MUL1</accession>
<evidence type="ECO:0000313" key="2">
    <source>
        <dbReference type="EMBL" id="KAE9182244.1"/>
    </source>
</evidence>
<reference evidence="2 3" key="1">
    <citation type="submission" date="2018-09" db="EMBL/GenBank/DDBJ databases">
        <title>Genomic investigation of the strawberry pathogen Phytophthora fragariae indicates pathogenicity is determined by transcriptional variation in three key races.</title>
        <authorList>
            <person name="Adams T.M."/>
            <person name="Armitage A.D."/>
            <person name="Sobczyk M.K."/>
            <person name="Bates H.J."/>
            <person name="Dunwell J.M."/>
            <person name="Nellist C.F."/>
            <person name="Harrison R.J."/>
        </authorList>
    </citation>
    <scope>NUCLEOTIDE SEQUENCE [LARGE SCALE GENOMIC DNA]</scope>
    <source>
        <strain evidence="2 3">BC-23</strain>
    </source>
</reference>
<dbReference type="EMBL" id="QXGC01002746">
    <property type="protein sequence ID" value="KAE9182244.1"/>
    <property type="molecule type" value="Genomic_DNA"/>
</dbReference>
<feature type="region of interest" description="Disordered" evidence="1">
    <location>
        <begin position="38"/>
        <end position="64"/>
    </location>
</feature>